<name>A0AC34Q4L4_9BILA</name>
<dbReference type="Proteomes" id="UP000887576">
    <property type="component" value="Unplaced"/>
</dbReference>
<organism evidence="1 2">
    <name type="scientific">Panagrolaimus sp. JU765</name>
    <dbReference type="NCBI Taxonomy" id="591449"/>
    <lineage>
        <taxon>Eukaryota</taxon>
        <taxon>Metazoa</taxon>
        <taxon>Ecdysozoa</taxon>
        <taxon>Nematoda</taxon>
        <taxon>Chromadorea</taxon>
        <taxon>Rhabditida</taxon>
        <taxon>Tylenchina</taxon>
        <taxon>Panagrolaimomorpha</taxon>
        <taxon>Panagrolaimoidea</taxon>
        <taxon>Panagrolaimidae</taxon>
        <taxon>Panagrolaimus</taxon>
    </lineage>
</organism>
<protein>
    <submittedName>
        <fullName evidence="2">Phytanoyl-CoA hydroxylase-interacting protein-like C-terminal domain-containing protein</fullName>
    </submittedName>
</protein>
<evidence type="ECO:0000313" key="1">
    <source>
        <dbReference type="Proteomes" id="UP000887576"/>
    </source>
</evidence>
<accession>A0AC34Q4L4</accession>
<sequence length="612" mass="70479">MWNGSNAWKPWLNQELNYRPSRREPTREPGRLPPYAVQTTKFFNTDVPPRPQRPAPYDVSYFGSDSWRSRPLPPIERPLPRIRPDFWTPRAVAQAPQQLHHKSLWNDFGAPQKPLEIKFLTWKSAKECGVRWQIPLELAARSKMEHCLKVYEKDKLAESSNPAPEEEEYRWKTVPGMEYTVEFSLKNNKVLEVAYGTLTFKATRSKMEHCLKVYEKDKLAESSNPAPEEEEYRWKTVPGMEYTVEFSLKNNKGLEVAYGTLTFKATFSLFEMNQLLQKALNFCNDKRPSIHPFRILYRCKPQYIFDRSNGIMIKYIKDENGQAASPINGAIYGLFFSARLLPSGALPPSSPFGNIRMAIPAEVLLDPDRVNFYFSDFYCNKITHYVTIVICVKDSKTDLFCRNKLIPLNPDNPFISVVKYSSGYEFYVNKKVWVEIYYTESVPLLWGRFDIIQATGLGTSRIGGLPHNKVCTICNLYPITEKTDPSTSISYEDDEFEIESERHLVKMVNEMQSIGIPKEDCEDVVFLLGNLVDQVAYEQEYSVNVKSGTAIFSGQTISIDNALDTLNEPEMSTGTTRNIVNKIRNLHQSISTRVARIQSAILKRRKKLLQRK</sequence>
<dbReference type="WBParaSite" id="JU765_v2.g12942.t1">
    <property type="protein sequence ID" value="JU765_v2.g12942.t1"/>
    <property type="gene ID" value="JU765_v2.g12942"/>
</dbReference>
<reference evidence="2" key="1">
    <citation type="submission" date="2022-11" db="UniProtKB">
        <authorList>
            <consortium name="WormBaseParasite"/>
        </authorList>
    </citation>
    <scope>IDENTIFICATION</scope>
</reference>
<evidence type="ECO:0000313" key="2">
    <source>
        <dbReference type="WBParaSite" id="JU765_v2.g12942.t1"/>
    </source>
</evidence>
<proteinExistence type="predicted"/>